<dbReference type="Pfam" id="PF01344">
    <property type="entry name" value="Kelch_1"/>
    <property type="match status" value="1"/>
</dbReference>
<keyword evidence="2" id="KW-0677">Repeat</keyword>
<evidence type="ECO:0000313" key="5">
    <source>
        <dbReference type="EMBL" id="QIB68396.1"/>
    </source>
</evidence>
<dbReference type="SUPFAM" id="SSF50965">
    <property type="entry name" value="Galactose oxidase, central domain"/>
    <property type="match status" value="1"/>
</dbReference>
<dbReference type="InterPro" id="IPR003343">
    <property type="entry name" value="Big_2"/>
</dbReference>
<dbReference type="InterPro" id="IPR011043">
    <property type="entry name" value="Gal_Oxase/kelch_b-propeller"/>
</dbReference>
<dbReference type="Pfam" id="PF02368">
    <property type="entry name" value="Big_2"/>
    <property type="match status" value="1"/>
</dbReference>
<dbReference type="InterPro" id="IPR006652">
    <property type="entry name" value="Kelch_1"/>
</dbReference>
<dbReference type="InterPro" id="IPR015915">
    <property type="entry name" value="Kelch-typ_b-propeller"/>
</dbReference>
<proteinExistence type="predicted"/>
<dbReference type="PANTHER" id="PTHR46344">
    <property type="entry name" value="OS02G0202900 PROTEIN"/>
    <property type="match status" value="1"/>
</dbReference>
<dbReference type="SUPFAM" id="SSF49373">
    <property type="entry name" value="Invasin/intimin cell-adhesion fragments"/>
    <property type="match status" value="2"/>
</dbReference>
<accession>A0A858BWD8</accession>
<evidence type="ECO:0000259" key="4">
    <source>
        <dbReference type="SMART" id="SM00635"/>
    </source>
</evidence>
<dbReference type="Proteomes" id="UP000466848">
    <property type="component" value="Chromosome"/>
</dbReference>
<keyword evidence="1" id="KW-0880">Kelch repeat</keyword>
<organism evidence="5 6">
    <name type="scientific">Aminipila butyrica</name>
    <dbReference type="NCBI Taxonomy" id="433296"/>
    <lineage>
        <taxon>Bacteria</taxon>
        <taxon>Bacillati</taxon>
        <taxon>Bacillota</taxon>
        <taxon>Clostridia</taxon>
        <taxon>Peptostreptococcales</taxon>
        <taxon>Anaerovoracaceae</taxon>
        <taxon>Aminipila</taxon>
    </lineage>
</organism>
<dbReference type="Pfam" id="PF24681">
    <property type="entry name" value="Kelch_KLHDC2_KLHL20_DRC7"/>
    <property type="match status" value="1"/>
</dbReference>
<dbReference type="EMBL" id="CP048649">
    <property type="protein sequence ID" value="QIB68396.1"/>
    <property type="molecule type" value="Genomic_DNA"/>
</dbReference>
<evidence type="ECO:0000256" key="1">
    <source>
        <dbReference type="ARBA" id="ARBA00022441"/>
    </source>
</evidence>
<name>A0A858BWD8_9FIRM</name>
<keyword evidence="6" id="KW-1185">Reference proteome</keyword>
<dbReference type="SMART" id="SM00635">
    <property type="entry name" value="BID_2"/>
    <property type="match status" value="2"/>
</dbReference>
<feature type="signal peptide" evidence="3">
    <location>
        <begin position="1"/>
        <end position="24"/>
    </location>
</feature>
<reference evidence="5 6" key="1">
    <citation type="submission" date="2020-02" db="EMBL/GenBank/DDBJ databases">
        <authorList>
            <person name="Kim Y.B."/>
            <person name="Roh S.W."/>
        </authorList>
    </citation>
    <scope>NUCLEOTIDE SEQUENCE [LARGE SCALE GENOMIC DNA]</scope>
    <source>
        <strain evidence="5 6">DSM 103574</strain>
    </source>
</reference>
<dbReference type="PANTHER" id="PTHR46344:SF27">
    <property type="entry name" value="KELCH REPEAT SUPERFAMILY PROTEIN"/>
    <property type="match status" value="1"/>
</dbReference>
<dbReference type="KEGG" id="abut:Ami103574_03275"/>
<evidence type="ECO:0000313" key="6">
    <source>
        <dbReference type="Proteomes" id="UP000466848"/>
    </source>
</evidence>
<feature type="domain" description="BIG2" evidence="4">
    <location>
        <begin position="314"/>
        <end position="389"/>
    </location>
</feature>
<feature type="domain" description="BIG2" evidence="4">
    <location>
        <begin position="392"/>
        <end position="464"/>
    </location>
</feature>
<dbReference type="InterPro" id="IPR008964">
    <property type="entry name" value="Invasin/intimin_cell_adhesion"/>
</dbReference>
<evidence type="ECO:0000256" key="3">
    <source>
        <dbReference type="SAM" id="SignalP"/>
    </source>
</evidence>
<dbReference type="AlphaFoldDB" id="A0A858BWD8"/>
<keyword evidence="3" id="KW-0732">Signal</keyword>
<sequence>MKRLIAIFMTMCLVLGLSSVGVWAAEDATWQTKTPMLTARYYAASSAVGNKIYILGGTGIIGAKTGKLDSVEVYDAQTDTWTTGKSMPTARAGLTSSVVRNKIYAIGGANDSGNLAAVEIYDTQTDTWTTGKSMPTAREGAASSVVGNKIYVMGGVSIIGTNPRIIETVEIYDTETDTWTTGKSMPTARSLLTSSVVGNKIYAIGGGNNSQRLSTVEIYDTQTDTWTIGKSMPAVRYCLTSSAVGNKIYAIGGHDRLNLVDRVEIYDTQTDIWTPGKSIPTVSFYLASAVVNGTIYVMGGYGEGAILDSVYLLDVNSIGTTTLAALLNEGETVQLSTSYNLANNANYTWSSTNEAVATVDGNGKVTAVAIGEANIYAESADGIFKEFIPVKVVENADELRLAVHLKSGEKAQLYLTDDASQVIWSSMDENIATISPEGKITGVKKGLAIVQAKLDEETYQIYVRVNG</sequence>
<evidence type="ECO:0000256" key="2">
    <source>
        <dbReference type="ARBA" id="ARBA00022737"/>
    </source>
</evidence>
<dbReference type="SMART" id="SM00612">
    <property type="entry name" value="Kelch"/>
    <property type="match status" value="5"/>
</dbReference>
<feature type="chain" id="PRO_5032725003" description="BIG2 domain-containing protein" evidence="3">
    <location>
        <begin position="25"/>
        <end position="467"/>
    </location>
</feature>
<protein>
    <recommendedName>
        <fullName evidence="4">BIG2 domain-containing protein</fullName>
    </recommendedName>
</protein>
<gene>
    <name evidence="5" type="ORF">Ami103574_03275</name>
</gene>
<dbReference type="Gene3D" id="2.120.10.80">
    <property type="entry name" value="Kelch-type beta propeller"/>
    <property type="match status" value="2"/>
</dbReference>
<dbReference type="RefSeq" id="WP_163065263.1">
    <property type="nucleotide sequence ID" value="NZ_CP048649.1"/>
</dbReference>
<dbReference type="Gene3D" id="2.60.40.1080">
    <property type="match status" value="1"/>
</dbReference>